<proteinExistence type="predicted"/>
<feature type="compositionally biased region" description="Acidic residues" evidence="1">
    <location>
        <begin position="25"/>
        <end position="35"/>
    </location>
</feature>
<evidence type="ECO:0000256" key="1">
    <source>
        <dbReference type="SAM" id="MobiDB-lite"/>
    </source>
</evidence>
<keyword evidence="3" id="KW-1185">Reference proteome</keyword>
<gene>
    <name evidence="2" type="ORF">Rhopal_006542-T1</name>
</gene>
<feature type="region of interest" description="Disordered" evidence="1">
    <location>
        <begin position="1"/>
        <end position="86"/>
    </location>
</feature>
<name>A0AAV5GLJ8_9BASI</name>
<protein>
    <recommendedName>
        <fullName evidence="4">C2H2-type domain-containing protein</fullName>
    </recommendedName>
</protein>
<dbReference type="EMBL" id="BQKY01000014">
    <property type="protein sequence ID" value="GJN93485.1"/>
    <property type="molecule type" value="Genomic_DNA"/>
</dbReference>
<dbReference type="Proteomes" id="UP001342314">
    <property type="component" value="Unassembled WGS sequence"/>
</dbReference>
<comment type="caution">
    <text evidence="2">The sequence shown here is derived from an EMBL/GenBank/DDBJ whole genome shotgun (WGS) entry which is preliminary data.</text>
</comment>
<evidence type="ECO:0000313" key="2">
    <source>
        <dbReference type="EMBL" id="GJN93485.1"/>
    </source>
</evidence>
<sequence>MSLRARSTRKSAQGVSYADANPVDESSDESDEADGEFGSKPTKRAKGKGRAPPERVRGRIASDSDDTASTDEDDVDVGPLPARQDKVEEVEYEVQRVDFSKTLPLELLANFKHPLLQFVPKKPGPLPQLEGADVDLIKLAAVMFDTHCQYCDKSVDRGDRYLLIALCVDCRTANLVSQADVGKGKEWQDLHPATLQALVGTYRKSRPIIFIAQRSKLTFEALHKRWYLRAHIHAASEALESIQIEDDLEANQPLTSSSLEMSDMHKKLSAVRKGKRSWRTYKQKEAREVEADIMGGWSPGVKAFVLERGEKQKERDKLAEWIRQNDAHLFDEIRAEKMARLGFENRMCVGRRENLEERVVESGVFTSVPCKDMSWYTHPLVIKPEPVTDKIWQAISPTLFRILGRIVARNVYIRCGKKKRQLDADSDDEVDLLKRRPKSVSAAGWKYVRPELADVIKEEKVRAVERQKLVAELKAKAPKISPAQQNAKDSFFTERYKKIKTMQPSKAAAATLPRLGDFLSLPSVESLYQDIQFGTSSKDAKIEEDIETWGKEHLDDVLDDMQSFAVDTRFEALKLILAATSEDPDAALEGLDIDALQDYDDDFFLRPSSWLSCGLCTFKFGPLPAVLQHIHDEHPLVSPPFRDVIRPPMLELSLEVACAFSAVLELAGFDGDDCEVTSDELTDKLDDHMLLYENAPKGVKKRGTWIQLIQRITLEARKEHKQDRVLDVPVIVLKNLTGRERRLRHIYARRGVYW</sequence>
<accession>A0AAV5GLJ8</accession>
<feature type="compositionally biased region" description="Basic and acidic residues" evidence="1">
    <location>
        <begin position="51"/>
        <end position="62"/>
    </location>
</feature>
<organism evidence="2 3">
    <name type="scientific">Rhodotorula paludigena</name>
    <dbReference type="NCBI Taxonomy" id="86838"/>
    <lineage>
        <taxon>Eukaryota</taxon>
        <taxon>Fungi</taxon>
        <taxon>Dikarya</taxon>
        <taxon>Basidiomycota</taxon>
        <taxon>Pucciniomycotina</taxon>
        <taxon>Microbotryomycetes</taxon>
        <taxon>Sporidiobolales</taxon>
        <taxon>Sporidiobolaceae</taxon>
        <taxon>Rhodotorula</taxon>
    </lineage>
</organism>
<evidence type="ECO:0008006" key="4">
    <source>
        <dbReference type="Google" id="ProtNLM"/>
    </source>
</evidence>
<feature type="compositionally biased region" description="Acidic residues" evidence="1">
    <location>
        <begin position="63"/>
        <end position="76"/>
    </location>
</feature>
<reference evidence="2 3" key="1">
    <citation type="submission" date="2021-12" db="EMBL/GenBank/DDBJ databases">
        <title>High titer production of polyol ester of fatty acids by Rhodotorula paludigena BS15 towards product separation-free biomass refinery.</title>
        <authorList>
            <person name="Mano J."/>
            <person name="Ono H."/>
            <person name="Tanaka T."/>
            <person name="Naito K."/>
            <person name="Sushida H."/>
            <person name="Ike M."/>
            <person name="Tokuyasu K."/>
            <person name="Kitaoka M."/>
        </authorList>
    </citation>
    <scope>NUCLEOTIDE SEQUENCE [LARGE SCALE GENOMIC DNA]</scope>
    <source>
        <strain evidence="2 3">BS15</strain>
    </source>
</reference>
<evidence type="ECO:0000313" key="3">
    <source>
        <dbReference type="Proteomes" id="UP001342314"/>
    </source>
</evidence>
<dbReference type="AlphaFoldDB" id="A0AAV5GLJ8"/>